<evidence type="ECO:0000256" key="1">
    <source>
        <dbReference type="SAM" id="MobiDB-lite"/>
    </source>
</evidence>
<feature type="region of interest" description="Disordered" evidence="1">
    <location>
        <begin position="56"/>
        <end position="77"/>
    </location>
</feature>
<protein>
    <submittedName>
        <fullName evidence="2">Uncharacterized protein</fullName>
    </submittedName>
</protein>
<comment type="caution">
    <text evidence="2">The sequence shown here is derived from an EMBL/GenBank/DDBJ whole genome shotgun (WGS) entry which is preliminary data.</text>
</comment>
<proteinExistence type="predicted"/>
<sequence length="77" mass="7993">MLKTGGVLLGTVLIVGVIFSYSHPTGLSGSLRACAQATAPVRRGQFCLPAEISTQAGPSQFGSDIFKQTPQNGNMVI</sequence>
<accession>A0A0G1M1V4</accession>
<dbReference type="AlphaFoldDB" id="A0A0G1M1V4"/>
<evidence type="ECO:0000313" key="2">
    <source>
        <dbReference type="EMBL" id="KKU02201.1"/>
    </source>
</evidence>
<dbReference type="EMBL" id="LCKS01000015">
    <property type="protein sequence ID" value="KKU02201.1"/>
    <property type="molecule type" value="Genomic_DNA"/>
</dbReference>
<organism evidence="2 3">
    <name type="scientific">Candidatus Amesbacteria bacterium GW2011_GWC2_45_19</name>
    <dbReference type="NCBI Taxonomy" id="1618366"/>
    <lineage>
        <taxon>Bacteria</taxon>
        <taxon>Candidatus Amesiibacteriota</taxon>
    </lineage>
</organism>
<dbReference type="Proteomes" id="UP000034264">
    <property type="component" value="Unassembled WGS sequence"/>
</dbReference>
<reference evidence="2 3" key="1">
    <citation type="journal article" date="2015" name="Nature">
        <title>rRNA introns, odd ribosomes, and small enigmatic genomes across a large radiation of phyla.</title>
        <authorList>
            <person name="Brown C.T."/>
            <person name="Hug L.A."/>
            <person name="Thomas B.C."/>
            <person name="Sharon I."/>
            <person name="Castelle C.J."/>
            <person name="Singh A."/>
            <person name="Wilkins M.J."/>
            <person name="Williams K.H."/>
            <person name="Banfield J.F."/>
        </authorList>
    </citation>
    <scope>NUCLEOTIDE SEQUENCE [LARGE SCALE GENOMIC DNA]</scope>
</reference>
<evidence type="ECO:0000313" key="3">
    <source>
        <dbReference type="Proteomes" id="UP000034264"/>
    </source>
</evidence>
<name>A0A0G1M1V4_9BACT</name>
<gene>
    <name evidence="2" type="ORF">UX05_C0015G0012</name>
</gene>